<dbReference type="CDD" id="cd00086">
    <property type="entry name" value="homeodomain"/>
    <property type="match status" value="3"/>
</dbReference>
<evidence type="ECO:0000256" key="3">
    <source>
        <dbReference type="ARBA" id="ARBA00006317"/>
    </source>
</evidence>
<dbReference type="PANTHER" id="PTHR46440">
    <property type="entry name" value="HOMEOBOX PROTEIN HOX-D12-RELATED"/>
    <property type="match status" value="1"/>
</dbReference>
<keyword evidence="15" id="KW-1185">Reference proteome</keyword>
<dbReference type="Pfam" id="PF00046">
    <property type="entry name" value="Homeodomain"/>
    <property type="match status" value="3"/>
</dbReference>
<dbReference type="SMART" id="SM00389">
    <property type="entry name" value="HOX"/>
    <property type="match status" value="3"/>
</dbReference>
<feature type="DNA-binding region" description="Homeobox" evidence="10">
    <location>
        <begin position="686"/>
        <end position="745"/>
    </location>
</feature>
<name>A0AAD1R8T7_PELCU</name>
<dbReference type="SUPFAM" id="SSF46689">
    <property type="entry name" value="Homeodomain-like"/>
    <property type="match status" value="3"/>
</dbReference>
<dbReference type="PROSITE" id="PS00027">
    <property type="entry name" value="HOMEOBOX_1"/>
    <property type="match status" value="3"/>
</dbReference>
<dbReference type="FunFam" id="1.10.10.60:FF:000166">
    <property type="entry name" value="homeobox protein Hox-C11"/>
    <property type="match status" value="1"/>
</dbReference>
<dbReference type="InterPro" id="IPR001356">
    <property type="entry name" value="HD"/>
</dbReference>
<proteinExistence type="inferred from homology"/>
<dbReference type="InterPro" id="IPR009057">
    <property type="entry name" value="Homeodomain-like_sf"/>
</dbReference>
<evidence type="ECO:0000256" key="11">
    <source>
        <dbReference type="RuleBase" id="RU000682"/>
    </source>
</evidence>
<sequence length="760" mass="88536">MGEHNLLNPGFVGPLVNIHTGDTFYFPNFRTSGGQLPGLPSLSYPRRDNVCSLPWASTEPCNAYSQPYLGSPVSINPSFGRACDLARVEETKCYYREACPEPPSLKREERVRDNVLMPLDSGLPNGMSSNSFHKYDYNVADAGAHDPPSCQSLESDSSSSLINEGTKNATSEGGTMASPTNQGSSLPANGAPWYPMHTRSRKKRKPYSKLQLAELEGEFMVNEFITRQRRRELSDRLSLSDQQVKIWFQNRRMKKKRLLLRDVSRENQNRINDKTIQAQIGVHFNSRCVCVEKLFSNPVSFTVCNPVSSLRFSECKYTLIWEFCVIDICCLSSQQIGLGSHLQADIWKEIDLICTYFSSIRVKWSGVSHRSACPDTSYPSLRNKFDFDPKRMHLSKAQLCKLSESQSCDLNITYREVEALGGKIRVDLFSTAPTISGEHDRNANEKRKRHELRAIHAGLCYMMLWTYYRHTDNKRCPYSKFQIRELEREFFFNVYINKEKRLQLSRMLNLTDRQVKIWFQNRRMKEKKLSRDRLHRFRMESVFSAQCPTCSRYMEFHQMYSATNYFYYETNKAEAQAFIYLRTVLERLCKTISFQYVKTKSRASEANSVAFCFVTSCNCYCADNKPKNFLNVQSNTKHYEETRFQINDIFAMHIPHCETLGQPHTDSTEDIKAENATGNWLTAKSGRKKRCPYTKHQTLELEKEFLFNMYLTRERRLEISKSINLTDRQVKIWFQNRRMKLKKMNRENRIRELTSNFNFT</sequence>
<feature type="domain" description="Homeobox" evidence="13">
    <location>
        <begin position="198"/>
        <end position="258"/>
    </location>
</feature>
<dbReference type="Proteomes" id="UP001295444">
    <property type="component" value="Chromosome 01"/>
</dbReference>
<feature type="DNA-binding region" description="Homeobox" evidence="10">
    <location>
        <begin position="471"/>
        <end position="530"/>
    </location>
</feature>
<accession>A0AAD1R8T7</accession>
<dbReference type="Gene3D" id="1.10.10.60">
    <property type="entry name" value="Homeodomain-like"/>
    <property type="match status" value="3"/>
</dbReference>
<evidence type="ECO:0000256" key="9">
    <source>
        <dbReference type="ARBA" id="ARBA00023242"/>
    </source>
</evidence>
<feature type="domain" description="Homeobox" evidence="13">
    <location>
        <begin position="469"/>
        <end position="529"/>
    </location>
</feature>
<comment type="function">
    <text evidence="1">Sequence-specific transcription factor which is part of a developmental regulatory system that provides cells with specific positional identities on the anterior-posterior axis.</text>
</comment>
<feature type="compositionally biased region" description="Polar residues" evidence="12">
    <location>
        <begin position="161"/>
        <end position="187"/>
    </location>
</feature>
<reference evidence="14" key="1">
    <citation type="submission" date="2022-03" db="EMBL/GenBank/DDBJ databases">
        <authorList>
            <person name="Alioto T."/>
            <person name="Alioto T."/>
            <person name="Gomez Garrido J."/>
        </authorList>
    </citation>
    <scope>NUCLEOTIDE SEQUENCE</scope>
</reference>
<feature type="region of interest" description="Disordered" evidence="12">
    <location>
        <begin position="143"/>
        <end position="206"/>
    </location>
</feature>
<keyword evidence="8" id="KW-0804">Transcription</keyword>
<dbReference type="PROSITE" id="PS50071">
    <property type="entry name" value="HOMEOBOX_2"/>
    <property type="match status" value="3"/>
</dbReference>
<dbReference type="GO" id="GO:0005654">
    <property type="term" value="C:nucleoplasm"/>
    <property type="evidence" value="ECO:0007669"/>
    <property type="project" value="UniProtKB-ARBA"/>
</dbReference>
<comment type="subcellular location">
    <subcellularLocation>
        <location evidence="2 10 11">Nucleus</location>
    </subcellularLocation>
</comment>
<evidence type="ECO:0000256" key="12">
    <source>
        <dbReference type="SAM" id="MobiDB-lite"/>
    </source>
</evidence>
<dbReference type="GO" id="GO:0000981">
    <property type="term" value="F:DNA-binding transcription factor activity, RNA polymerase II-specific"/>
    <property type="evidence" value="ECO:0007669"/>
    <property type="project" value="InterPro"/>
</dbReference>
<evidence type="ECO:0000313" key="15">
    <source>
        <dbReference type="Proteomes" id="UP001295444"/>
    </source>
</evidence>
<evidence type="ECO:0000256" key="7">
    <source>
        <dbReference type="ARBA" id="ARBA00023155"/>
    </source>
</evidence>
<dbReference type="InterPro" id="IPR020479">
    <property type="entry name" value="HD_metazoa"/>
</dbReference>
<protein>
    <submittedName>
        <fullName evidence="14">Homeobox Hox-C12</fullName>
    </submittedName>
</protein>
<evidence type="ECO:0000256" key="2">
    <source>
        <dbReference type="ARBA" id="ARBA00004123"/>
    </source>
</evidence>
<keyword evidence="7 10" id="KW-0371">Homeobox</keyword>
<evidence type="ECO:0000256" key="10">
    <source>
        <dbReference type="PROSITE-ProRule" id="PRU00108"/>
    </source>
</evidence>
<evidence type="ECO:0000256" key="1">
    <source>
        <dbReference type="ARBA" id="ARBA00003263"/>
    </source>
</evidence>
<evidence type="ECO:0000313" key="14">
    <source>
        <dbReference type="EMBL" id="CAH2224702.1"/>
    </source>
</evidence>
<dbReference type="InterPro" id="IPR017970">
    <property type="entry name" value="Homeobox_CS"/>
</dbReference>
<dbReference type="FunFam" id="1.10.10.60:FF:000018">
    <property type="entry name" value="Homeobox A10"/>
    <property type="match status" value="1"/>
</dbReference>
<evidence type="ECO:0000259" key="13">
    <source>
        <dbReference type="PROSITE" id="PS50071"/>
    </source>
</evidence>
<gene>
    <name evidence="14" type="ORF">PECUL_23A048598</name>
</gene>
<keyword evidence="6 10" id="KW-0238">DNA-binding</keyword>
<feature type="compositionally biased region" description="Low complexity" evidence="12">
    <location>
        <begin position="149"/>
        <end position="160"/>
    </location>
</feature>
<feature type="DNA-binding region" description="Homeobox" evidence="10">
    <location>
        <begin position="200"/>
        <end position="259"/>
    </location>
</feature>
<dbReference type="EMBL" id="OW240912">
    <property type="protein sequence ID" value="CAH2224702.1"/>
    <property type="molecule type" value="Genomic_DNA"/>
</dbReference>
<organism evidence="14 15">
    <name type="scientific">Pelobates cultripes</name>
    <name type="common">Western spadefoot toad</name>
    <dbReference type="NCBI Taxonomy" id="61616"/>
    <lineage>
        <taxon>Eukaryota</taxon>
        <taxon>Metazoa</taxon>
        <taxon>Chordata</taxon>
        <taxon>Craniata</taxon>
        <taxon>Vertebrata</taxon>
        <taxon>Euteleostomi</taxon>
        <taxon>Amphibia</taxon>
        <taxon>Batrachia</taxon>
        <taxon>Anura</taxon>
        <taxon>Pelobatoidea</taxon>
        <taxon>Pelobatidae</taxon>
        <taxon>Pelobates</taxon>
    </lineage>
</organism>
<keyword evidence="5" id="KW-0805">Transcription regulation</keyword>
<feature type="domain" description="Homeobox" evidence="13">
    <location>
        <begin position="684"/>
        <end position="744"/>
    </location>
</feature>
<keyword evidence="4" id="KW-0217">Developmental protein</keyword>
<evidence type="ECO:0000256" key="8">
    <source>
        <dbReference type="ARBA" id="ARBA00023163"/>
    </source>
</evidence>
<dbReference type="AlphaFoldDB" id="A0AAD1R8T7"/>
<comment type="similarity">
    <text evidence="3">Belongs to the Abd-B homeobox family.</text>
</comment>
<evidence type="ECO:0000256" key="5">
    <source>
        <dbReference type="ARBA" id="ARBA00023015"/>
    </source>
</evidence>
<dbReference type="PANTHER" id="PTHR46440:SF2">
    <property type="entry name" value="HOMEOBOX PROTEIN HOX-C12"/>
    <property type="match status" value="1"/>
</dbReference>
<evidence type="ECO:0000256" key="6">
    <source>
        <dbReference type="ARBA" id="ARBA00023125"/>
    </source>
</evidence>
<dbReference type="PRINTS" id="PR00024">
    <property type="entry name" value="HOMEOBOX"/>
</dbReference>
<dbReference type="GO" id="GO:1990837">
    <property type="term" value="F:sequence-specific double-stranded DNA binding"/>
    <property type="evidence" value="ECO:0007669"/>
    <property type="project" value="TreeGrafter"/>
</dbReference>
<evidence type="ECO:0000256" key="4">
    <source>
        <dbReference type="ARBA" id="ARBA00022473"/>
    </source>
</evidence>
<keyword evidence="9 10" id="KW-0539">Nucleus</keyword>